<dbReference type="CDD" id="cd16917">
    <property type="entry name" value="HATPase_UhpB-NarQ-NarX-like"/>
    <property type="match status" value="1"/>
</dbReference>
<keyword evidence="3" id="KW-0597">Phosphoprotein</keyword>
<keyword evidence="9" id="KW-0812">Transmembrane</keyword>
<reference evidence="14" key="1">
    <citation type="submission" date="2023-07" db="EMBL/GenBank/DDBJ databases">
        <title>30 novel species of actinomycetes from the DSMZ collection.</title>
        <authorList>
            <person name="Nouioui I."/>
        </authorList>
    </citation>
    <scope>NUCLEOTIDE SEQUENCE [LARGE SCALE GENOMIC DNA]</scope>
    <source>
        <strain evidence="14">DSM 41982</strain>
    </source>
</reference>
<keyword evidence="7" id="KW-0067">ATP-binding</keyword>
<evidence type="ECO:0000256" key="4">
    <source>
        <dbReference type="ARBA" id="ARBA00022679"/>
    </source>
</evidence>
<dbReference type="Gene3D" id="1.20.5.1930">
    <property type="match status" value="1"/>
</dbReference>
<feature type="domain" description="Putative sensor" evidence="12">
    <location>
        <begin position="71"/>
        <end position="250"/>
    </location>
</feature>
<dbReference type="InterPro" id="IPR025828">
    <property type="entry name" value="Put_sensor_dom"/>
</dbReference>
<dbReference type="PANTHER" id="PTHR24421">
    <property type="entry name" value="NITRATE/NITRITE SENSOR PROTEIN NARX-RELATED"/>
    <property type="match status" value="1"/>
</dbReference>
<keyword evidence="9" id="KW-0472">Membrane</keyword>
<dbReference type="PANTHER" id="PTHR24421:SF10">
    <property type="entry name" value="NITRATE_NITRITE SENSOR PROTEIN NARQ"/>
    <property type="match status" value="1"/>
</dbReference>
<proteinExistence type="predicted"/>
<evidence type="ECO:0000256" key="3">
    <source>
        <dbReference type="ARBA" id="ARBA00022553"/>
    </source>
</evidence>
<dbReference type="Pfam" id="PF13796">
    <property type="entry name" value="Sensor"/>
    <property type="match status" value="1"/>
</dbReference>
<evidence type="ECO:0000313" key="14">
    <source>
        <dbReference type="Proteomes" id="UP001183607"/>
    </source>
</evidence>
<feature type="domain" description="Histidine kinase/HSP90-like ATPase" evidence="10">
    <location>
        <begin position="381"/>
        <end position="463"/>
    </location>
</feature>
<dbReference type="GO" id="GO:0004673">
    <property type="term" value="F:protein histidine kinase activity"/>
    <property type="evidence" value="ECO:0007669"/>
    <property type="project" value="UniProtKB-EC"/>
</dbReference>
<dbReference type="EC" id="2.7.13.3" evidence="2"/>
<dbReference type="Pfam" id="PF07730">
    <property type="entry name" value="HisKA_3"/>
    <property type="match status" value="1"/>
</dbReference>
<dbReference type="AlphaFoldDB" id="A0ABD5E4C7"/>
<dbReference type="InterPro" id="IPR050482">
    <property type="entry name" value="Sensor_HK_TwoCompSys"/>
</dbReference>
<evidence type="ECO:0000256" key="7">
    <source>
        <dbReference type="ARBA" id="ARBA00022840"/>
    </source>
</evidence>
<keyword evidence="4" id="KW-0808">Transferase</keyword>
<evidence type="ECO:0000256" key="5">
    <source>
        <dbReference type="ARBA" id="ARBA00022741"/>
    </source>
</evidence>
<dbReference type="Proteomes" id="UP001183607">
    <property type="component" value="Unassembled WGS sequence"/>
</dbReference>
<evidence type="ECO:0000313" key="13">
    <source>
        <dbReference type="EMBL" id="MDT0415528.1"/>
    </source>
</evidence>
<keyword evidence="5" id="KW-0547">Nucleotide-binding</keyword>
<keyword evidence="6" id="KW-0418">Kinase</keyword>
<comment type="caution">
    <text evidence="13">The sequence shown here is derived from an EMBL/GenBank/DDBJ whole genome shotgun (WGS) entry which is preliminary data.</text>
</comment>
<evidence type="ECO:0000256" key="6">
    <source>
        <dbReference type="ARBA" id="ARBA00022777"/>
    </source>
</evidence>
<feature type="domain" description="Signal transduction histidine kinase subgroup 3 dimerisation and phosphoacceptor" evidence="11">
    <location>
        <begin position="275"/>
        <end position="342"/>
    </location>
</feature>
<evidence type="ECO:0000256" key="1">
    <source>
        <dbReference type="ARBA" id="ARBA00000085"/>
    </source>
</evidence>
<dbReference type="GO" id="GO:0000160">
    <property type="term" value="P:phosphorelay signal transduction system"/>
    <property type="evidence" value="ECO:0007669"/>
    <property type="project" value="UniProtKB-KW"/>
</dbReference>
<keyword evidence="8" id="KW-0902">Two-component regulatory system</keyword>
<comment type="catalytic activity">
    <reaction evidence="1">
        <text>ATP + protein L-histidine = ADP + protein N-phospho-L-histidine.</text>
        <dbReference type="EC" id="2.7.13.3"/>
    </reaction>
</comment>
<evidence type="ECO:0000256" key="2">
    <source>
        <dbReference type="ARBA" id="ARBA00012438"/>
    </source>
</evidence>
<accession>A0ABD5E4C7</accession>
<evidence type="ECO:0000259" key="12">
    <source>
        <dbReference type="Pfam" id="PF13796"/>
    </source>
</evidence>
<feature type="transmembrane region" description="Helical" evidence="9">
    <location>
        <begin position="68"/>
        <end position="90"/>
    </location>
</feature>
<dbReference type="InterPro" id="IPR036890">
    <property type="entry name" value="HATPase_C_sf"/>
</dbReference>
<protein>
    <recommendedName>
        <fullName evidence="2">histidine kinase</fullName>
        <ecNumber evidence="2">2.7.13.3</ecNumber>
    </recommendedName>
</protein>
<evidence type="ECO:0000256" key="9">
    <source>
        <dbReference type="SAM" id="Phobius"/>
    </source>
</evidence>
<keyword evidence="9" id="KW-1133">Transmembrane helix</keyword>
<evidence type="ECO:0000259" key="11">
    <source>
        <dbReference type="Pfam" id="PF07730"/>
    </source>
</evidence>
<sequence>MAAGAEGVAGAEDVVGAEGFARAGVVEVRADGAWGRGADAEVRAYAADVRAAVRHPLAFLGSARPWRCLLFVLAGLPLGLTVLAALAAVLEVALVLTPTGVGLFLPLGCLLLGLPTARIEVRRLRLLGVRQGLPRQRLPLGPGLRGWSRARLGEPATWWQCGYALVLGTLYAGAGALLLALLAFAGVLVVTPLVVWALAPETVMIVPGRPVPGAWAGLWCTGAGLLLVVVLAWPTLLLAAAEARLARAMLAPRAGDRVIELTRSRVRLADAFEAERRRIERDLHDGAQQQLVALTMTLGLARMELGEEEAPGAALVERARGEAWRALEQLRELVRGIHPQVLTDHGLRAAVEEVARRGPLPVRVDIALPHRLPARVESTAYFTITEALTNAVRHSGGTEAVVSARLRGGRLVLRVRDDGLGGADPAAGSGLLGLAERLAVLDGRLEVSSPKGGPTEVRAEVPCEE</sequence>
<evidence type="ECO:0000256" key="8">
    <source>
        <dbReference type="ARBA" id="ARBA00023012"/>
    </source>
</evidence>
<evidence type="ECO:0000259" key="10">
    <source>
        <dbReference type="Pfam" id="PF02518"/>
    </source>
</evidence>
<dbReference type="Gene3D" id="3.30.565.10">
    <property type="entry name" value="Histidine kinase-like ATPase, C-terminal domain"/>
    <property type="match status" value="1"/>
</dbReference>
<dbReference type="EMBL" id="JAVRER010000009">
    <property type="protein sequence ID" value="MDT0415528.1"/>
    <property type="molecule type" value="Genomic_DNA"/>
</dbReference>
<gene>
    <name evidence="13" type="ORF">RM574_08490</name>
</gene>
<feature type="transmembrane region" description="Helical" evidence="9">
    <location>
        <begin position="170"/>
        <end position="196"/>
    </location>
</feature>
<dbReference type="InterPro" id="IPR011712">
    <property type="entry name" value="Sig_transdc_His_kin_sub3_dim/P"/>
</dbReference>
<dbReference type="GO" id="GO:0005524">
    <property type="term" value="F:ATP binding"/>
    <property type="evidence" value="ECO:0007669"/>
    <property type="project" value="UniProtKB-KW"/>
</dbReference>
<name>A0ABD5E4C7_9ACTN</name>
<organism evidence="13 14">
    <name type="scientific">Streptomyces evansiae</name>
    <dbReference type="NCBI Taxonomy" id="3075535"/>
    <lineage>
        <taxon>Bacteria</taxon>
        <taxon>Bacillati</taxon>
        <taxon>Actinomycetota</taxon>
        <taxon>Actinomycetes</taxon>
        <taxon>Kitasatosporales</taxon>
        <taxon>Streptomycetaceae</taxon>
        <taxon>Streptomyces</taxon>
    </lineage>
</organism>
<dbReference type="InterPro" id="IPR003594">
    <property type="entry name" value="HATPase_dom"/>
</dbReference>
<feature type="transmembrane region" description="Helical" evidence="9">
    <location>
        <begin position="216"/>
        <end position="240"/>
    </location>
</feature>
<dbReference type="SUPFAM" id="SSF55874">
    <property type="entry name" value="ATPase domain of HSP90 chaperone/DNA topoisomerase II/histidine kinase"/>
    <property type="match status" value="1"/>
</dbReference>
<dbReference type="RefSeq" id="WP_311676852.1">
    <property type="nucleotide sequence ID" value="NZ_JAVRER010000009.1"/>
</dbReference>
<dbReference type="Pfam" id="PF02518">
    <property type="entry name" value="HATPase_c"/>
    <property type="match status" value="1"/>
</dbReference>
<feature type="transmembrane region" description="Helical" evidence="9">
    <location>
        <begin position="96"/>
        <end position="117"/>
    </location>
</feature>